<dbReference type="Proteomes" id="UP001499930">
    <property type="component" value="Unassembled WGS sequence"/>
</dbReference>
<dbReference type="SUPFAM" id="SSF141571">
    <property type="entry name" value="Pentapeptide repeat-like"/>
    <property type="match status" value="1"/>
</dbReference>
<feature type="region of interest" description="Disordered" evidence="1">
    <location>
        <begin position="317"/>
        <end position="340"/>
    </location>
</feature>
<proteinExistence type="predicted"/>
<gene>
    <name evidence="3" type="ORF">GCM10017559_31680</name>
</gene>
<reference evidence="4" key="1">
    <citation type="journal article" date="2019" name="Int. J. Syst. Evol. Microbiol.">
        <title>The Global Catalogue of Microorganisms (GCM) 10K type strain sequencing project: providing services to taxonomists for standard genome sequencing and annotation.</title>
        <authorList>
            <consortium name="The Broad Institute Genomics Platform"/>
            <consortium name="The Broad Institute Genome Sequencing Center for Infectious Disease"/>
            <person name="Wu L."/>
            <person name="Ma J."/>
        </authorList>
    </citation>
    <scope>NUCLEOTIDE SEQUENCE [LARGE SCALE GENOMIC DNA]</scope>
    <source>
        <strain evidence="4">JCM 3106</strain>
    </source>
</reference>
<organism evidence="3 4">
    <name type="scientific">Streptosporangium longisporum</name>
    <dbReference type="NCBI Taxonomy" id="46187"/>
    <lineage>
        <taxon>Bacteria</taxon>
        <taxon>Bacillati</taxon>
        <taxon>Actinomycetota</taxon>
        <taxon>Actinomycetes</taxon>
        <taxon>Streptosporangiales</taxon>
        <taxon>Streptosporangiaceae</taxon>
        <taxon>Streptosporangium</taxon>
    </lineage>
</organism>
<evidence type="ECO:0000313" key="3">
    <source>
        <dbReference type="EMBL" id="GAA3007256.1"/>
    </source>
</evidence>
<evidence type="ECO:0000313" key="4">
    <source>
        <dbReference type="Proteomes" id="UP001499930"/>
    </source>
</evidence>
<evidence type="ECO:0008006" key="5">
    <source>
        <dbReference type="Google" id="ProtNLM"/>
    </source>
</evidence>
<dbReference type="Gene3D" id="2.160.20.80">
    <property type="entry name" value="E3 ubiquitin-protein ligase SopA"/>
    <property type="match status" value="1"/>
</dbReference>
<feature type="transmembrane region" description="Helical" evidence="2">
    <location>
        <begin position="68"/>
        <end position="91"/>
    </location>
</feature>
<sequence>MGVLVAAGAAATATPVAALAGAPDVAAYVPLSGVLALTAAVLAVAGAGLVRRSGEQGRAVLRVLPRRWVLAGAVLVAVSVWGTTAVLLSLADTAPDAARRVELRLDAVKTGLTVGAGAAGLVALLLGVRRQWLGERTQAHQEYDAAEKRVTELYIGATGQLGHERAAVRLAGLYALERVAQDNPEHRQTVVDVICGYLRMPFWAGPAEPSDEERETGPSVDPQELQVRVTAQRILGEHLRWSGSEPVPPVRFWPGIDLDLTGARLVKLDLGDCRMRRAGFGGAVFEGGAVFAGALFAERAVFGGAVFTVPEPAGHVSGAAGSPSGPEGSVSGREESVSGPARYGDRAATFRGARFAREAVFRDAVFAVRANFAGTTFEGAALFGGAAFEDRATFRGAVFAEAALFGGAAFTGEAVFRQATFEGAAFFGTATFRTGPSFAEARARTVPGTQRSWPGGWSEAADDGSDISRLVEGGSLPVPPAP</sequence>
<name>A0ABP6KEW6_9ACTN</name>
<keyword evidence="2" id="KW-0472">Membrane</keyword>
<keyword evidence="4" id="KW-1185">Reference proteome</keyword>
<dbReference type="EMBL" id="BAAAWD010000007">
    <property type="protein sequence ID" value="GAA3007256.1"/>
    <property type="molecule type" value="Genomic_DNA"/>
</dbReference>
<keyword evidence="2" id="KW-0812">Transmembrane</keyword>
<feature type="transmembrane region" description="Helical" evidence="2">
    <location>
        <begin position="111"/>
        <end position="128"/>
    </location>
</feature>
<feature type="compositionally biased region" description="Low complexity" evidence="1">
    <location>
        <begin position="317"/>
        <end position="331"/>
    </location>
</feature>
<accession>A0ABP6KEW6</accession>
<evidence type="ECO:0000256" key="1">
    <source>
        <dbReference type="SAM" id="MobiDB-lite"/>
    </source>
</evidence>
<evidence type="ECO:0000256" key="2">
    <source>
        <dbReference type="SAM" id="Phobius"/>
    </source>
</evidence>
<protein>
    <recommendedName>
        <fullName evidence="5">Pentapeptide repeat-containing protein</fullName>
    </recommendedName>
</protein>
<feature type="region of interest" description="Disordered" evidence="1">
    <location>
        <begin position="446"/>
        <end position="482"/>
    </location>
</feature>
<comment type="caution">
    <text evidence="3">The sequence shown here is derived from an EMBL/GenBank/DDBJ whole genome shotgun (WGS) entry which is preliminary data.</text>
</comment>
<keyword evidence="2" id="KW-1133">Transmembrane helix</keyword>
<feature type="transmembrane region" description="Helical" evidence="2">
    <location>
        <begin position="28"/>
        <end position="47"/>
    </location>
</feature>